<keyword evidence="3" id="KW-1185">Reference proteome</keyword>
<feature type="region of interest" description="Disordered" evidence="1">
    <location>
        <begin position="1"/>
        <end position="50"/>
    </location>
</feature>
<proteinExistence type="predicted"/>
<comment type="caution">
    <text evidence="2">The sequence shown here is derived from an EMBL/GenBank/DDBJ whole genome shotgun (WGS) entry which is preliminary data.</text>
</comment>
<feature type="region of interest" description="Disordered" evidence="1">
    <location>
        <begin position="233"/>
        <end position="264"/>
    </location>
</feature>
<gene>
    <name evidence="2" type="ORF">PR048_017403</name>
</gene>
<evidence type="ECO:0000313" key="3">
    <source>
        <dbReference type="Proteomes" id="UP001159363"/>
    </source>
</evidence>
<dbReference type="Proteomes" id="UP001159363">
    <property type="component" value="Chromosome 5"/>
</dbReference>
<reference evidence="2 3" key="1">
    <citation type="submission" date="2023-02" db="EMBL/GenBank/DDBJ databases">
        <title>LHISI_Scaffold_Assembly.</title>
        <authorList>
            <person name="Stuart O.P."/>
            <person name="Cleave R."/>
            <person name="Magrath M.J.L."/>
            <person name="Mikheyev A.S."/>
        </authorList>
    </citation>
    <scope>NUCLEOTIDE SEQUENCE [LARGE SCALE GENOMIC DNA]</scope>
    <source>
        <strain evidence="2">Daus_M_001</strain>
        <tissue evidence="2">Leg muscle</tissue>
    </source>
</reference>
<evidence type="ECO:0000256" key="1">
    <source>
        <dbReference type="SAM" id="MobiDB-lite"/>
    </source>
</evidence>
<evidence type="ECO:0000313" key="2">
    <source>
        <dbReference type="EMBL" id="KAJ8880930.1"/>
    </source>
</evidence>
<name>A0ABQ9H9L6_9NEOP</name>
<organism evidence="2 3">
    <name type="scientific">Dryococelus australis</name>
    <dbReference type="NCBI Taxonomy" id="614101"/>
    <lineage>
        <taxon>Eukaryota</taxon>
        <taxon>Metazoa</taxon>
        <taxon>Ecdysozoa</taxon>
        <taxon>Arthropoda</taxon>
        <taxon>Hexapoda</taxon>
        <taxon>Insecta</taxon>
        <taxon>Pterygota</taxon>
        <taxon>Neoptera</taxon>
        <taxon>Polyneoptera</taxon>
        <taxon>Phasmatodea</taxon>
        <taxon>Verophasmatodea</taxon>
        <taxon>Anareolatae</taxon>
        <taxon>Phasmatidae</taxon>
        <taxon>Eurycanthinae</taxon>
        <taxon>Dryococelus</taxon>
    </lineage>
</organism>
<feature type="compositionally biased region" description="Basic and acidic residues" evidence="1">
    <location>
        <begin position="1"/>
        <end position="14"/>
    </location>
</feature>
<dbReference type="EMBL" id="JARBHB010000006">
    <property type="protein sequence ID" value="KAJ8880930.1"/>
    <property type="molecule type" value="Genomic_DNA"/>
</dbReference>
<protein>
    <submittedName>
        <fullName evidence="2">Uncharacterized protein</fullName>
    </submittedName>
</protein>
<accession>A0ABQ9H9L6</accession>
<sequence>MKGRGKREIPEKTRRPAALSGTIPACENPGVTRPGIEPDLAPASKANRAPFPAKSLPDLRMWESCRTTPLVGGFSQASPVSLGRLPLLASHRSEPGSIPGRVTGFSLVGIIKSLKGRRTSGAVSRCIEAPSPQSGPARRGTVVDEWLVNTAERCCGCAGRVVTMQLQDHETVTAIIIWYVGSHMSADEVETILNEPSFILIGTLILDTGQFALLGYLCLVFCTDECSNRRSPVAPTSRLVRHRSEVREATGDNPGNPDLGDPLERRPALLQVGRGTLGRRYTRPLTPIASRRSTPATCVSAGHARKYSEPLPLRATPPLSAGPSHRVNWADRHSRPRAITPAPACETAACDSSCGQCCV</sequence>